<evidence type="ECO:0000256" key="11">
    <source>
        <dbReference type="ARBA" id="ARBA00023098"/>
    </source>
</evidence>
<evidence type="ECO:0000256" key="5">
    <source>
        <dbReference type="ARBA" id="ARBA00022679"/>
    </source>
</evidence>
<dbReference type="Pfam" id="PF02801">
    <property type="entry name" value="Ketoacyl-synt_C"/>
    <property type="match status" value="1"/>
</dbReference>
<proteinExistence type="inferred from homology"/>
<name>A0A183IE02_9BILA</name>
<dbReference type="EC" id="2.3.1.85" evidence="1"/>
<evidence type="ECO:0000259" key="17">
    <source>
        <dbReference type="PROSITE" id="PS52004"/>
    </source>
</evidence>
<keyword evidence="7" id="KW-0276">Fatty acid metabolism</keyword>
<keyword evidence="12" id="KW-0275">Fatty acid biosynthesis</keyword>
<dbReference type="InterPro" id="IPR018201">
    <property type="entry name" value="Ketoacyl_synth_AS"/>
</dbReference>
<dbReference type="EMBL" id="UZAM01006975">
    <property type="protein sequence ID" value="VDO95658.1"/>
    <property type="molecule type" value="Genomic_DNA"/>
</dbReference>
<organism evidence="20">
    <name type="scientific">Soboliphyme baturini</name>
    <dbReference type="NCBI Taxonomy" id="241478"/>
    <lineage>
        <taxon>Eukaryota</taxon>
        <taxon>Metazoa</taxon>
        <taxon>Ecdysozoa</taxon>
        <taxon>Nematoda</taxon>
        <taxon>Enoplea</taxon>
        <taxon>Dorylaimia</taxon>
        <taxon>Dioctophymatida</taxon>
        <taxon>Dioctophymatoidea</taxon>
        <taxon>Soboliphymatidae</taxon>
        <taxon>Soboliphyme</taxon>
    </lineage>
</organism>
<keyword evidence="3" id="KW-0596">Phosphopantetheine</keyword>
<comment type="catalytic activity">
    <reaction evidence="14">
        <text>acetyl-CoA + n malonyl-CoA + 2n NADPH + 2n H(+) = a long-chain fatty acid + (n+1) CoA + n CO2 + 2n NADP(+).</text>
        <dbReference type="EC" id="2.3.1.85"/>
    </reaction>
</comment>
<dbReference type="WBParaSite" id="SBAD_0000193601-mRNA-1">
    <property type="protein sequence ID" value="SBAD_0000193601-mRNA-1"/>
    <property type="gene ID" value="SBAD_0000193601"/>
</dbReference>
<comment type="similarity">
    <text evidence="15">Belongs to the thiolase-like superfamily. Beta-ketoacyl-ACP synthases family.</text>
</comment>
<dbReference type="PROSITE" id="PS00606">
    <property type="entry name" value="KS3_1"/>
    <property type="match status" value="1"/>
</dbReference>
<feature type="region of interest" description="Disordered" evidence="16">
    <location>
        <begin position="73"/>
        <end position="101"/>
    </location>
</feature>
<evidence type="ECO:0000256" key="6">
    <source>
        <dbReference type="ARBA" id="ARBA00022801"/>
    </source>
</evidence>
<dbReference type="CDD" id="cd00833">
    <property type="entry name" value="PKS"/>
    <property type="match status" value="1"/>
</dbReference>
<evidence type="ECO:0000256" key="13">
    <source>
        <dbReference type="ARBA" id="ARBA00023268"/>
    </source>
</evidence>
<dbReference type="InterPro" id="IPR016039">
    <property type="entry name" value="Thiolase-like"/>
</dbReference>
<dbReference type="AlphaFoldDB" id="A0A183IE02"/>
<keyword evidence="4" id="KW-0444">Lipid biosynthesis</keyword>
<sequence>MSRACSPPGTDVIVMRVYVYGVCAIESARRRQGKTDMPLACDRSFLRREPDDEGVRFIARTLGQRFLCTVADDGRTNNGHGTDDSSIASPNSSHVPDGTDTNDVHDEHLSNAMDSQTHVTCKRRQGYARKSNSRCKSVLVAKERIGALDEMNESIAWWRYQDEIVISGISCRLPDSDNMEEFAQHLLNGDDLITEDDRRWEPGLFGLPRRHGKIKELEKFDASFFNVHPKQANNMDPQLRLLLEVAYESIVDSGPSFAVDTACSSSLLALQLAVDAIRQNHCDAALVAGTHLTLTPTTTLQFMRLGLLSSQGMCRSFDSSGDGYARSEGVLCIFLQKSSVARRCYATVIHAKSITFPSGDRQAQLLREVYREAGVDPSQVVYIETHGTGTKVGDPQEANAICDVYCNARDTPLLIGSVKSNMGHAEPASGLAAVAKVLLLDFVVCVVCVTFNVFLQL</sequence>
<dbReference type="InterPro" id="IPR014031">
    <property type="entry name" value="Ketoacyl_synth_C"/>
</dbReference>
<evidence type="ECO:0000256" key="1">
    <source>
        <dbReference type="ARBA" id="ARBA00012873"/>
    </source>
</evidence>
<evidence type="ECO:0000256" key="12">
    <source>
        <dbReference type="ARBA" id="ARBA00023160"/>
    </source>
</evidence>
<evidence type="ECO:0000313" key="19">
    <source>
        <dbReference type="Proteomes" id="UP000270296"/>
    </source>
</evidence>
<evidence type="ECO:0000256" key="10">
    <source>
        <dbReference type="ARBA" id="ARBA00023027"/>
    </source>
</evidence>
<feature type="domain" description="Ketosynthase family 3 (KS3)" evidence="17">
    <location>
        <begin position="161"/>
        <end position="457"/>
    </location>
</feature>
<dbReference type="OrthoDB" id="329835at2759"/>
<dbReference type="SUPFAM" id="SSF53901">
    <property type="entry name" value="Thiolase-like"/>
    <property type="match status" value="1"/>
</dbReference>
<keyword evidence="5 15" id="KW-0808">Transferase</keyword>
<feature type="compositionally biased region" description="Polar residues" evidence="16">
    <location>
        <begin position="76"/>
        <end position="94"/>
    </location>
</feature>
<gene>
    <name evidence="18" type="ORF">SBAD_LOCUS1846</name>
</gene>
<keyword evidence="10" id="KW-0520">NAD</keyword>
<evidence type="ECO:0000256" key="3">
    <source>
        <dbReference type="ARBA" id="ARBA00022450"/>
    </source>
</evidence>
<evidence type="ECO:0000256" key="8">
    <source>
        <dbReference type="ARBA" id="ARBA00022857"/>
    </source>
</evidence>
<accession>A0A183IE02</accession>
<dbReference type="PROSITE" id="PS52004">
    <property type="entry name" value="KS3_2"/>
    <property type="match status" value="1"/>
</dbReference>
<dbReference type="GO" id="GO:0004312">
    <property type="term" value="F:fatty acid synthase activity"/>
    <property type="evidence" value="ECO:0007669"/>
    <property type="project" value="UniProtKB-EC"/>
</dbReference>
<dbReference type="Pfam" id="PF00109">
    <property type="entry name" value="ketoacyl-synt"/>
    <property type="match status" value="1"/>
</dbReference>
<dbReference type="GO" id="GO:0006633">
    <property type="term" value="P:fatty acid biosynthetic process"/>
    <property type="evidence" value="ECO:0007669"/>
    <property type="project" value="UniProtKB-KW"/>
</dbReference>
<dbReference type="GO" id="GO:0016787">
    <property type="term" value="F:hydrolase activity"/>
    <property type="evidence" value="ECO:0007669"/>
    <property type="project" value="UniProtKB-KW"/>
</dbReference>
<keyword evidence="11" id="KW-0443">Lipid metabolism</keyword>
<dbReference type="GO" id="GO:0004315">
    <property type="term" value="F:3-oxoacyl-[acyl-carrier-protein] synthase activity"/>
    <property type="evidence" value="ECO:0007669"/>
    <property type="project" value="InterPro"/>
</dbReference>
<dbReference type="GO" id="GO:0016491">
    <property type="term" value="F:oxidoreductase activity"/>
    <property type="evidence" value="ECO:0007669"/>
    <property type="project" value="UniProtKB-KW"/>
</dbReference>
<evidence type="ECO:0000313" key="18">
    <source>
        <dbReference type="EMBL" id="VDO95658.1"/>
    </source>
</evidence>
<keyword evidence="19" id="KW-1185">Reference proteome</keyword>
<keyword evidence="8" id="KW-0521">NADP</keyword>
<keyword evidence="13" id="KW-0511">Multifunctional enzyme</keyword>
<evidence type="ECO:0000256" key="4">
    <source>
        <dbReference type="ARBA" id="ARBA00022516"/>
    </source>
</evidence>
<reference evidence="20" key="1">
    <citation type="submission" date="2016-06" db="UniProtKB">
        <authorList>
            <consortium name="WormBaseParasite"/>
        </authorList>
    </citation>
    <scope>IDENTIFICATION</scope>
</reference>
<evidence type="ECO:0000256" key="15">
    <source>
        <dbReference type="RuleBase" id="RU003694"/>
    </source>
</evidence>
<dbReference type="InterPro" id="IPR050091">
    <property type="entry name" value="PKS_NRPS_Biosynth_Enz"/>
</dbReference>
<dbReference type="Gene3D" id="3.40.47.10">
    <property type="match status" value="2"/>
</dbReference>
<reference evidence="18 19" key="2">
    <citation type="submission" date="2018-11" db="EMBL/GenBank/DDBJ databases">
        <authorList>
            <consortium name="Pathogen Informatics"/>
        </authorList>
    </citation>
    <scope>NUCLEOTIDE SEQUENCE [LARGE SCALE GENOMIC DNA]</scope>
</reference>
<evidence type="ECO:0000313" key="20">
    <source>
        <dbReference type="WBParaSite" id="SBAD_0000193601-mRNA-1"/>
    </source>
</evidence>
<evidence type="ECO:0000256" key="7">
    <source>
        <dbReference type="ARBA" id="ARBA00022832"/>
    </source>
</evidence>
<dbReference type="PANTHER" id="PTHR43775">
    <property type="entry name" value="FATTY ACID SYNTHASE"/>
    <property type="match status" value="1"/>
</dbReference>
<evidence type="ECO:0000256" key="2">
    <source>
        <dbReference type="ARBA" id="ARBA00018769"/>
    </source>
</evidence>
<protein>
    <recommendedName>
        <fullName evidence="2">Fatty acid synthase</fullName>
        <ecNumber evidence="1">2.3.1.85</ecNumber>
    </recommendedName>
</protein>
<dbReference type="PANTHER" id="PTHR43775:SF7">
    <property type="entry name" value="FATTY ACID SYNTHASE"/>
    <property type="match status" value="1"/>
</dbReference>
<keyword evidence="6" id="KW-0378">Hydrolase</keyword>
<dbReference type="InterPro" id="IPR020841">
    <property type="entry name" value="PKS_Beta-ketoAc_synthase_dom"/>
</dbReference>
<evidence type="ECO:0000256" key="14">
    <source>
        <dbReference type="ARBA" id="ARBA00044883"/>
    </source>
</evidence>
<keyword evidence="9" id="KW-0560">Oxidoreductase</keyword>
<dbReference type="InterPro" id="IPR014030">
    <property type="entry name" value="Ketoacyl_synth_N"/>
</dbReference>
<dbReference type="Proteomes" id="UP000270296">
    <property type="component" value="Unassembled WGS sequence"/>
</dbReference>
<dbReference type="SMART" id="SM00825">
    <property type="entry name" value="PKS_KS"/>
    <property type="match status" value="1"/>
</dbReference>
<evidence type="ECO:0000256" key="16">
    <source>
        <dbReference type="SAM" id="MobiDB-lite"/>
    </source>
</evidence>
<evidence type="ECO:0000256" key="9">
    <source>
        <dbReference type="ARBA" id="ARBA00023002"/>
    </source>
</evidence>